<gene>
    <name evidence="1" type="primary">g11100</name>
    <name evidence="1" type="ORF">NpPPO83_00011100</name>
</gene>
<dbReference type="Proteomes" id="UP001165186">
    <property type="component" value="Unassembled WGS sequence"/>
</dbReference>
<comment type="caution">
    <text evidence="1">The sequence shown here is derived from an EMBL/GenBank/DDBJ whole genome shotgun (WGS) entry which is preliminary data.</text>
</comment>
<accession>A0ACB5S4Z2</accession>
<proteinExistence type="predicted"/>
<protein>
    <submittedName>
        <fullName evidence="1">Uncharacterized protein</fullName>
    </submittedName>
</protein>
<name>A0ACB5S4Z2_9PEZI</name>
<reference evidence="1" key="1">
    <citation type="submission" date="2024-09" db="EMBL/GenBank/DDBJ databases">
        <title>Draft Genome Sequences of Neofusicoccum parvum.</title>
        <authorList>
            <person name="Ashida A."/>
            <person name="Camagna M."/>
            <person name="Tanaka A."/>
            <person name="Takemoto D."/>
        </authorList>
    </citation>
    <scope>NUCLEOTIDE SEQUENCE</scope>
    <source>
        <strain evidence="1">PPO83</strain>
    </source>
</reference>
<keyword evidence="2" id="KW-1185">Reference proteome</keyword>
<organism evidence="1 2">
    <name type="scientific">Neofusicoccum parvum</name>
    <dbReference type="NCBI Taxonomy" id="310453"/>
    <lineage>
        <taxon>Eukaryota</taxon>
        <taxon>Fungi</taxon>
        <taxon>Dikarya</taxon>
        <taxon>Ascomycota</taxon>
        <taxon>Pezizomycotina</taxon>
        <taxon>Dothideomycetes</taxon>
        <taxon>Dothideomycetes incertae sedis</taxon>
        <taxon>Botryosphaeriales</taxon>
        <taxon>Botryosphaeriaceae</taxon>
        <taxon>Neofusicoccum</taxon>
    </lineage>
</organism>
<evidence type="ECO:0000313" key="1">
    <source>
        <dbReference type="EMBL" id="GME27860.1"/>
    </source>
</evidence>
<dbReference type="EMBL" id="BSXG01000041">
    <property type="protein sequence ID" value="GME27860.1"/>
    <property type="molecule type" value="Genomic_DNA"/>
</dbReference>
<sequence length="186" mass="20330">MAPSQPDVALSGSVIATIVIFASLLFLFLLFFTVRYIFIARRARRAAARRRRQMRDPEHGRIASADRHELHELLPVVPAPAAHSRLSTQQQEEAGAADVAFRPAAVRAPRPRSMPAYQADTPLPALPRAAVVARERRRVPLAPTVVLEREGPVGRTTPEQPVFEVGEDEEAESEGAASGPGSWSRS</sequence>
<evidence type="ECO:0000313" key="2">
    <source>
        <dbReference type="Proteomes" id="UP001165186"/>
    </source>
</evidence>